<dbReference type="Pfam" id="PF03583">
    <property type="entry name" value="LIP"/>
    <property type="match status" value="1"/>
</dbReference>
<dbReference type="PANTHER" id="PTHR34853">
    <property type="match status" value="1"/>
</dbReference>
<dbReference type="Proteomes" id="UP001202867">
    <property type="component" value="Unassembled WGS sequence"/>
</dbReference>
<feature type="chain" id="PRO_5047135316" evidence="1">
    <location>
        <begin position="37"/>
        <end position="419"/>
    </location>
</feature>
<dbReference type="SUPFAM" id="SSF53474">
    <property type="entry name" value="alpha/beta-Hydrolases"/>
    <property type="match status" value="1"/>
</dbReference>
<evidence type="ECO:0000313" key="3">
    <source>
        <dbReference type="Proteomes" id="UP001202867"/>
    </source>
</evidence>
<name>A0ABT0DHH6_9HYPH</name>
<protein>
    <submittedName>
        <fullName evidence="2">Lipase</fullName>
    </submittedName>
</protein>
<feature type="signal peptide" evidence="1">
    <location>
        <begin position="1"/>
        <end position="36"/>
    </location>
</feature>
<comment type="caution">
    <text evidence="2">The sequence shown here is derived from an EMBL/GenBank/DDBJ whole genome shotgun (WGS) entry which is preliminary data.</text>
</comment>
<dbReference type="InterPro" id="IPR029058">
    <property type="entry name" value="AB_hydrolase_fold"/>
</dbReference>
<dbReference type="PIRSF" id="PIRSF029171">
    <property type="entry name" value="Esterase_LipA"/>
    <property type="match status" value="1"/>
</dbReference>
<proteinExistence type="predicted"/>
<dbReference type="PANTHER" id="PTHR34853:SF1">
    <property type="entry name" value="LIPASE 5"/>
    <property type="match status" value="1"/>
</dbReference>
<reference evidence="3" key="2">
    <citation type="submission" date="2023-07" db="EMBL/GenBank/DDBJ databases">
        <title>Ancylobacter moscoviensis sp. nov., facultatively methylotrophic bacteria from activated sludge and the reclassification of Starkeya novella (Starkey 1934) Kelly et al. 2000 as Ancylobacter novellus comb. nov., Starkeya koreensis Im et al. 2006 as Ancylobacter koreensis comb.nov., Angulomicrobium tetraedrale Vasil'eva et al. 1986 as Ancylobacter tetraedralis comb. nov., Angulomicrobium amanitiforme Fritz et al. 2004 as Ancylobacter amanitiformis comb. nov. and Methylorhabdus multivorans Doronina et al. 1996 as Ancylobacter multivorans comb. nov. and emended description of the genus Ancylobacter.</title>
        <authorList>
            <person name="Doronina N."/>
            <person name="Chemodurova A."/>
            <person name="Grouzdev D."/>
            <person name="Koziaeva V."/>
            <person name="Shi W."/>
            <person name="Wu L."/>
            <person name="Kaparullina E."/>
        </authorList>
    </citation>
    <scope>NUCLEOTIDE SEQUENCE [LARGE SCALE GENOMIC DNA]</scope>
    <source>
        <strain evidence="3">Jip08</strain>
    </source>
</reference>
<accession>A0ABT0DHH6</accession>
<dbReference type="Gene3D" id="3.40.50.1820">
    <property type="entry name" value="alpha/beta hydrolase"/>
    <property type="match status" value="2"/>
</dbReference>
<evidence type="ECO:0000313" key="2">
    <source>
        <dbReference type="EMBL" id="MCK0206722.1"/>
    </source>
</evidence>
<sequence>MPRDLIFSPQACSRRARAGLALLCAGALAFAAPAQAFADAMPAGTVPADAAPDFYSVAPREIAGPPGTLIRAEPVAPPEGAAAAYRILYRSRGAAGEPVAVSGVVAAPAAGTGSRPVVTWGHGTTGIAPACAPSRSPSRDFSDIAGLKQLLDEGDVVVATDYQGLGAGRVHPYLVGASEAHAMIDAVRAARHLPGLDAGNRFASWGFSEGGQAALFAGALAHRYAPELRLEGVAAVSAPTDLRRLLHADIGSLAGQVVASFAAESWSRTYRLPVTEVVRPQALAILDSLASQCSFDEPERIGLGLTALSFGGANGLLEPGAAQKADWSRLIAANSVRPREPAPVFLAQGEADDLVAPAATRDFARTLCHDGVALDYREVPFASHGGAETASAGAAAGWIGARLSGARPVSDCAGMEAGR</sequence>
<gene>
    <name evidence="2" type="ORF">MWN33_01605</name>
</gene>
<keyword evidence="3" id="KW-1185">Reference proteome</keyword>
<dbReference type="InterPro" id="IPR005152">
    <property type="entry name" value="Lipase_secreted"/>
</dbReference>
<evidence type="ECO:0000256" key="1">
    <source>
        <dbReference type="SAM" id="SignalP"/>
    </source>
</evidence>
<organism evidence="2 3">
    <name type="scientific">Ancylobacter koreensis</name>
    <dbReference type="NCBI Taxonomy" id="266121"/>
    <lineage>
        <taxon>Bacteria</taxon>
        <taxon>Pseudomonadati</taxon>
        <taxon>Pseudomonadota</taxon>
        <taxon>Alphaproteobacteria</taxon>
        <taxon>Hyphomicrobiales</taxon>
        <taxon>Xanthobacteraceae</taxon>
        <taxon>Ancylobacter</taxon>
    </lineage>
</organism>
<keyword evidence="1" id="KW-0732">Signal</keyword>
<reference evidence="2 3" key="1">
    <citation type="submission" date="2022-04" db="EMBL/GenBank/DDBJ databases">
        <authorList>
            <person name="Grouzdev D.S."/>
            <person name="Pantiukh K.S."/>
            <person name="Krutkina M.S."/>
        </authorList>
    </citation>
    <scope>NUCLEOTIDE SEQUENCE [LARGE SCALE GENOMIC DNA]</scope>
    <source>
        <strain evidence="2 3">Jip08</strain>
    </source>
</reference>
<dbReference type="EMBL" id="JALKCG010000001">
    <property type="protein sequence ID" value="MCK0206722.1"/>
    <property type="molecule type" value="Genomic_DNA"/>
</dbReference>
<dbReference type="RefSeq" id="WP_247198320.1">
    <property type="nucleotide sequence ID" value="NZ_JALKCG010000001.1"/>
</dbReference>